<keyword evidence="4" id="KW-1185">Reference proteome</keyword>
<sequence>MKISEDLTCLFSATVDEQSDSYVIEVPRAEVEEGFVDASRAHNIALLSTAAESAVDESDSTRSETDHEGDQQGPPVSVGEQRIVEIDEMGDQGDGLARVEHGFVVIVPETEVGERVRIQIGHINETVAFADVVERFKH</sequence>
<feature type="region of interest" description="Disordered" evidence="1">
    <location>
        <begin position="50"/>
        <end position="81"/>
    </location>
</feature>
<dbReference type="AlphaFoldDB" id="A0ABD6DCG1"/>
<feature type="domain" description="TRAM" evidence="2">
    <location>
        <begin position="75"/>
        <end position="134"/>
    </location>
</feature>
<name>A0ABD6DCG1_9EURY</name>
<dbReference type="Pfam" id="PF01938">
    <property type="entry name" value="TRAM"/>
    <property type="match status" value="1"/>
</dbReference>
<gene>
    <name evidence="3" type="ORF">ACFSBW_19380</name>
</gene>
<dbReference type="Proteomes" id="UP001597052">
    <property type="component" value="Unassembled WGS sequence"/>
</dbReference>
<proteinExistence type="predicted"/>
<accession>A0ABD6DCG1</accession>
<organism evidence="3 4">
    <name type="scientific">Halohasta litorea</name>
    <dbReference type="NCBI Taxonomy" id="869891"/>
    <lineage>
        <taxon>Archaea</taxon>
        <taxon>Methanobacteriati</taxon>
        <taxon>Methanobacteriota</taxon>
        <taxon>Stenosarchaea group</taxon>
        <taxon>Halobacteria</taxon>
        <taxon>Halobacteriales</taxon>
        <taxon>Haloferacaceae</taxon>
        <taxon>Halohasta</taxon>
    </lineage>
</organism>
<dbReference type="Gene3D" id="2.40.50.140">
    <property type="entry name" value="Nucleic acid-binding proteins"/>
    <property type="match status" value="1"/>
</dbReference>
<evidence type="ECO:0000313" key="3">
    <source>
        <dbReference type="EMBL" id="MFD1644004.1"/>
    </source>
</evidence>
<evidence type="ECO:0000259" key="2">
    <source>
        <dbReference type="PROSITE" id="PS50926"/>
    </source>
</evidence>
<dbReference type="InterPro" id="IPR012340">
    <property type="entry name" value="NA-bd_OB-fold"/>
</dbReference>
<evidence type="ECO:0000313" key="4">
    <source>
        <dbReference type="Proteomes" id="UP001597052"/>
    </source>
</evidence>
<dbReference type="SUPFAM" id="SSF50249">
    <property type="entry name" value="Nucleic acid-binding proteins"/>
    <property type="match status" value="1"/>
</dbReference>
<feature type="compositionally biased region" description="Basic and acidic residues" evidence="1">
    <location>
        <begin position="59"/>
        <end position="70"/>
    </location>
</feature>
<dbReference type="EMBL" id="JBHUDM010000017">
    <property type="protein sequence ID" value="MFD1644004.1"/>
    <property type="molecule type" value="Genomic_DNA"/>
</dbReference>
<dbReference type="PROSITE" id="PS50926">
    <property type="entry name" value="TRAM"/>
    <property type="match status" value="1"/>
</dbReference>
<reference evidence="3 4" key="1">
    <citation type="journal article" date="2019" name="Int. J. Syst. Evol. Microbiol.">
        <title>The Global Catalogue of Microorganisms (GCM) 10K type strain sequencing project: providing services to taxonomists for standard genome sequencing and annotation.</title>
        <authorList>
            <consortium name="The Broad Institute Genomics Platform"/>
            <consortium name="The Broad Institute Genome Sequencing Center for Infectious Disease"/>
            <person name="Wu L."/>
            <person name="Ma J."/>
        </authorList>
    </citation>
    <scope>NUCLEOTIDE SEQUENCE [LARGE SCALE GENOMIC DNA]</scope>
    <source>
        <strain evidence="3 4">CGMCC 1.10593</strain>
    </source>
</reference>
<protein>
    <submittedName>
        <fullName evidence="3">TRAM domain-containing protein</fullName>
    </submittedName>
</protein>
<comment type="caution">
    <text evidence="3">The sequence shown here is derived from an EMBL/GenBank/DDBJ whole genome shotgun (WGS) entry which is preliminary data.</text>
</comment>
<dbReference type="InterPro" id="IPR002792">
    <property type="entry name" value="TRAM_dom"/>
</dbReference>
<dbReference type="RefSeq" id="WP_256397930.1">
    <property type="nucleotide sequence ID" value="NZ_JANHDJ010000019.1"/>
</dbReference>
<evidence type="ECO:0000256" key="1">
    <source>
        <dbReference type="SAM" id="MobiDB-lite"/>
    </source>
</evidence>